<accession>A0A9R1CXQ4</accession>
<feature type="transmembrane region" description="Helical" evidence="1">
    <location>
        <begin position="121"/>
        <end position="139"/>
    </location>
</feature>
<evidence type="ECO:0000313" key="3">
    <source>
        <dbReference type="Proteomes" id="UP000825483"/>
    </source>
</evidence>
<dbReference type="Proteomes" id="UP000825483">
    <property type="component" value="Unassembled WGS sequence"/>
</dbReference>
<feature type="transmembrane region" description="Helical" evidence="1">
    <location>
        <begin position="7"/>
        <end position="25"/>
    </location>
</feature>
<organism evidence="2 3">
    <name type="scientific">Prevotella lacticifex</name>
    <dbReference type="NCBI Taxonomy" id="2854755"/>
    <lineage>
        <taxon>Bacteria</taxon>
        <taxon>Pseudomonadati</taxon>
        <taxon>Bacteroidota</taxon>
        <taxon>Bacteroidia</taxon>
        <taxon>Bacteroidales</taxon>
        <taxon>Prevotellaceae</taxon>
        <taxon>Prevotella</taxon>
    </lineage>
</organism>
<feature type="transmembrane region" description="Helical" evidence="1">
    <location>
        <begin position="70"/>
        <end position="89"/>
    </location>
</feature>
<dbReference type="Gene3D" id="1.20.144.10">
    <property type="entry name" value="Phosphatidic acid phosphatase type 2/haloperoxidase"/>
    <property type="match status" value="1"/>
</dbReference>
<gene>
    <name evidence="2" type="ORF">PRLR5076_28580</name>
</gene>
<keyword evidence="1" id="KW-0472">Membrane</keyword>
<feature type="transmembrane region" description="Helical" evidence="1">
    <location>
        <begin position="145"/>
        <end position="165"/>
    </location>
</feature>
<evidence type="ECO:0000313" key="2">
    <source>
        <dbReference type="EMBL" id="GJG60007.1"/>
    </source>
</evidence>
<feature type="transmembrane region" description="Helical" evidence="1">
    <location>
        <begin position="31"/>
        <end position="49"/>
    </location>
</feature>
<feature type="transmembrane region" description="Helical" evidence="1">
    <location>
        <begin position="95"/>
        <end position="114"/>
    </location>
</feature>
<feature type="transmembrane region" description="Helical" evidence="1">
    <location>
        <begin position="170"/>
        <end position="190"/>
    </location>
</feature>
<keyword evidence="1" id="KW-1133">Transmembrane helix</keyword>
<proteinExistence type="predicted"/>
<evidence type="ECO:0000256" key="1">
    <source>
        <dbReference type="SAM" id="Phobius"/>
    </source>
</evidence>
<keyword evidence="3" id="KW-1185">Reference proteome</keyword>
<dbReference type="AlphaFoldDB" id="A0A9R1CXQ4"/>
<comment type="caution">
    <text evidence="2">The sequence shown here is derived from an EMBL/GenBank/DDBJ whole genome shotgun (WGS) entry which is preliminary data.</text>
</comment>
<dbReference type="EMBL" id="BPUB01000002">
    <property type="protein sequence ID" value="GJG60007.1"/>
    <property type="molecule type" value="Genomic_DNA"/>
</dbReference>
<name>A0A9R1CXQ4_9BACT</name>
<protein>
    <submittedName>
        <fullName evidence="2">Membrane protein</fullName>
    </submittedName>
</protein>
<sequence length="191" mass="21766">MVTTPFYLPVLGLIFLFTFSYLSIFPTMYKLLMVLLFYLFSVLLPTYLIHVYSKYEGWTTKQLINRERRMVPYVISILCYFLGFYLLTLMNTPDFISVIFVVAIIIQVLCAAVNRWWKISIHSAGIGGVTGMVVAFSFILSFDPTWWLCMLLLIAGLVGTARMVLRQHSLAQIVCGYLIGLASGFIIVMVI</sequence>
<reference evidence="2" key="1">
    <citation type="journal article" date="2022" name="Int. J. Syst. Evol. Microbiol.">
        <title>Prevotella lacticifex sp. nov., isolated from the rumen of cows.</title>
        <authorList>
            <person name="Shinkai T."/>
            <person name="Ikeyama N."/>
            <person name="Kumagai M."/>
            <person name="Ohmori H."/>
            <person name="Sakamoto M."/>
            <person name="Ohkuma M."/>
            <person name="Mitsumori M."/>
        </authorList>
    </citation>
    <scope>NUCLEOTIDE SEQUENCE</scope>
    <source>
        <strain evidence="2">R5076</strain>
    </source>
</reference>
<keyword evidence="1" id="KW-0812">Transmembrane</keyword>